<feature type="region of interest" description="Disordered" evidence="1">
    <location>
        <begin position="17"/>
        <end position="44"/>
    </location>
</feature>
<sequence>MSKRQAIASIQRILKDQGYHSEEISETDVEKANSKRRNGVRQEDDKNDRVIKVLDKDWCSPEQKAQKKSDWFRWRNSPFLVEENSRPPPNTPDWLIAKSSEDENEPIPLLNHYSKFAQPTAFNFNEINKSKQKAVEMTLAPYTQLADFNFNKINKDKQKAIEMTPAPDTQPTDFGMNPPPSEMNPGPDTQPTDFNLIAICLLTNIKWIAINEINKGKQKAVEMTPDPDTQPTNFNFNKINKGKQKAVEMTPAPDTQPTNFGMNPSPFNIEEEPEILSLSSDDPVDSEILEILTNSEEVLKKFFELE</sequence>
<dbReference type="OrthoDB" id="2339981at2759"/>
<dbReference type="EMBL" id="QKWP01000053">
    <property type="protein sequence ID" value="RIB28883.1"/>
    <property type="molecule type" value="Genomic_DNA"/>
</dbReference>
<protein>
    <submittedName>
        <fullName evidence="2">Uncharacterized protein</fullName>
    </submittedName>
</protein>
<evidence type="ECO:0000313" key="3">
    <source>
        <dbReference type="Proteomes" id="UP000266673"/>
    </source>
</evidence>
<comment type="caution">
    <text evidence="2">The sequence shown here is derived from an EMBL/GenBank/DDBJ whole genome shotgun (WGS) entry which is preliminary data.</text>
</comment>
<dbReference type="AlphaFoldDB" id="A0A397W923"/>
<evidence type="ECO:0000256" key="1">
    <source>
        <dbReference type="SAM" id="MobiDB-lite"/>
    </source>
</evidence>
<name>A0A397W923_9GLOM</name>
<proteinExistence type="predicted"/>
<accession>A0A397W923</accession>
<feature type="compositionally biased region" description="Basic and acidic residues" evidence="1">
    <location>
        <begin position="17"/>
        <end position="33"/>
    </location>
</feature>
<feature type="region of interest" description="Disordered" evidence="1">
    <location>
        <begin position="164"/>
        <end position="187"/>
    </location>
</feature>
<gene>
    <name evidence="2" type="ORF">C2G38_2156864</name>
</gene>
<evidence type="ECO:0000313" key="2">
    <source>
        <dbReference type="EMBL" id="RIB28883.1"/>
    </source>
</evidence>
<keyword evidence="3" id="KW-1185">Reference proteome</keyword>
<reference evidence="2 3" key="1">
    <citation type="submission" date="2018-06" db="EMBL/GenBank/DDBJ databases">
        <title>Comparative genomics reveals the genomic features of Rhizophagus irregularis, R. cerebriforme, R. diaphanum and Gigaspora rosea, and their symbiotic lifestyle signature.</title>
        <authorList>
            <person name="Morin E."/>
            <person name="San Clemente H."/>
            <person name="Chen E.C.H."/>
            <person name="De La Providencia I."/>
            <person name="Hainaut M."/>
            <person name="Kuo A."/>
            <person name="Kohler A."/>
            <person name="Murat C."/>
            <person name="Tang N."/>
            <person name="Roy S."/>
            <person name="Loubradou J."/>
            <person name="Henrissat B."/>
            <person name="Grigoriev I.V."/>
            <person name="Corradi N."/>
            <person name="Roux C."/>
            <person name="Martin F.M."/>
        </authorList>
    </citation>
    <scope>NUCLEOTIDE SEQUENCE [LARGE SCALE GENOMIC DNA]</scope>
    <source>
        <strain evidence="2 3">DAOM 194757</strain>
    </source>
</reference>
<organism evidence="2 3">
    <name type="scientific">Gigaspora rosea</name>
    <dbReference type="NCBI Taxonomy" id="44941"/>
    <lineage>
        <taxon>Eukaryota</taxon>
        <taxon>Fungi</taxon>
        <taxon>Fungi incertae sedis</taxon>
        <taxon>Mucoromycota</taxon>
        <taxon>Glomeromycotina</taxon>
        <taxon>Glomeromycetes</taxon>
        <taxon>Diversisporales</taxon>
        <taxon>Gigasporaceae</taxon>
        <taxon>Gigaspora</taxon>
    </lineage>
</organism>
<dbReference type="Proteomes" id="UP000266673">
    <property type="component" value="Unassembled WGS sequence"/>
</dbReference>